<reference evidence="3 4" key="1">
    <citation type="submission" date="2024-10" db="EMBL/GenBank/DDBJ databases">
        <title>The Natural Products Discovery Center: Release of the First 8490 Sequenced Strains for Exploring Actinobacteria Biosynthetic Diversity.</title>
        <authorList>
            <person name="Kalkreuter E."/>
            <person name="Kautsar S.A."/>
            <person name="Yang D."/>
            <person name="Bader C.D."/>
            <person name="Teijaro C.N."/>
            <person name="Fluegel L."/>
            <person name="Davis C.M."/>
            <person name="Simpson J.R."/>
            <person name="Lauterbach L."/>
            <person name="Steele A.D."/>
            <person name="Gui C."/>
            <person name="Meng S."/>
            <person name="Li G."/>
            <person name="Viehrig K."/>
            <person name="Ye F."/>
            <person name="Su P."/>
            <person name="Kiefer A.F."/>
            <person name="Nichols A."/>
            <person name="Cepeda A.J."/>
            <person name="Yan W."/>
            <person name="Fan B."/>
            <person name="Jiang Y."/>
            <person name="Adhikari A."/>
            <person name="Zheng C.-J."/>
            <person name="Schuster L."/>
            <person name="Cowan T.M."/>
            <person name="Smanski M.J."/>
            <person name="Chevrette M.G."/>
            <person name="De Carvalho L.P.S."/>
            <person name="Shen B."/>
        </authorList>
    </citation>
    <scope>NUCLEOTIDE SEQUENCE [LARGE SCALE GENOMIC DNA]</scope>
    <source>
        <strain evidence="3 4">NPDC002173</strain>
    </source>
</reference>
<evidence type="ECO:0000313" key="3">
    <source>
        <dbReference type="EMBL" id="MFF3669433.1"/>
    </source>
</evidence>
<protein>
    <submittedName>
        <fullName evidence="3">Serine hydrolase domain-containing protein</fullName>
        <ecNumber evidence="3">3.-.-.-</ecNumber>
    </submittedName>
</protein>
<keyword evidence="1" id="KW-0732">Signal</keyword>
<evidence type="ECO:0000313" key="4">
    <source>
        <dbReference type="Proteomes" id="UP001602013"/>
    </source>
</evidence>
<dbReference type="Proteomes" id="UP001602013">
    <property type="component" value="Unassembled WGS sequence"/>
</dbReference>
<keyword evidence="3" id="KW-0378">Hydrolase</keyword>
<dbReference type="GO" id="GO:0016787">
    <property type="term" value="F:hydrolase activity"/>
    <property type="evidence" value="ECO:0007669"/>
    <property type="project" value="UniProtKB-KW"/>
</dbReference>
<dbReference type="Pfam" id="PF00144">
    <property type="entry name" value="Beta-lactamase"/>
    <property type="match status" value="1"/>
</dbReference>
<evidence type="ECO:0000256" key="1">
    <source>
        <dbReference type="SAM" id="SignalP"/>
    </source>
</evidence>
<feature type="chain" id="PRO_5045891358" evidence="1">
    <location>
        <begin position="26"/>
        <end position="389"/>
    </location>
</feature>
<dbReference type="SUPFAM" id="SSF56601">
    <property type="entry name" value="beta-lactamase/transpeptidase-like"/>
    <property type="match status" value="1"/>
</dbReference>
<accession>A0ABW6T080</accession>
<sequence>MIRSVVLTFSLLTGGLGILPASAAAAPASEDPVQAALDEALARAAAKAGDPGVQAVVIRDGKLIWSANSGKAVNDPPSPVTDSTMFGFASFGKNILGAYALHQVESGVLALDKPISAYVGKEVPGSDAVTLRMLLTHTAGYPDLYDDPKTAPLFPPDGAQYDPNRPYTFAMLAPGIRKPVAPGKRYDYSNTGFIILSRVLSRTAGGDEALERDIRRFLQRAGETSELLTAERSRSAFLRFAHGYDYESAGKPIDTFTAFGATGIPTDLYGLPFGDGLFAGTALGGAKFLDALYVRDRLLRPDTVKKMITSSPQAVAQDDTYGMATERATVGGRVWQGHPGAFAGFTSMGATDMARGVTLMVVTNRDGSDEDPAGTIWQELATAYTSVTH</sequence>
<dbReference type="InterPro" id="IPR012338">
    <property type="entry name" value="Beta-lactam/transpept-like"/>
</dbReference>
<keyword evidence="4" id="KW-1185">Reference proteome</keyword>
<dbReference type="Gene3D" id="3.40.710.10">
    <property type="entry name" value="DD-peptidase/beta-lactamase superfamily"/>
    <property type="match status" value="1"/>
</dbReference>
<dbReference type="InterPro" id="IPR050491">
    <property type="entry name" value="AmpC-like"/>
</dbReference>
<dbReference type="EMBL" id="JBIASD010000021">
    <property type="protein sequence ID" value="MFF3669433.1"/>
    <property type="molecule type" value="Genomic_DNA"/>
</dbReference>
<dbReference type="InterPro" id="IPR001466">
    <property type="entry name" value="Beta-lactam-related"/>
</dbReference>
<feature type="domain" description="Beta-lactamase-related" evidence="2">
    <location>
        <begin position="41"/>
        <end position="378"/>
    </location>
</feature>
<feature type="signal peptide" evidence="1">
    <location>
        <begin position="1"/>
        <end position="25"/>
    </location>
</feature>
<organism evidence="3 4">
    <name type="scientific">Microtetraspora malaysiensis</name>
    <dbReference type="NCBI Taxonomy" id="161358"/>
    <lineage>
        <taxon>Bacteria</taxon>
        <taxon>Bacillati</taxon>
        <taxon>Actinomycetota</taxon>
        <taxon>Actinomycetes</taxon>
        <taxon>Streptosporangiales</taxon>
        <taxon>Streptosporangiaceae</taxon>
        <taxon>Microtetraspora</taxon>
    </lineage>
</organism>
<proteinExistence type="predicted"/>
<dbReference type="PANTHER" id="PTHR46825">
    <property type="entry name" value="D-ALANYL-D-ALANINE-CARBOXYPEPTIDASE/ENDOPEPTIDASE AMPH"/>
    <property type="match status" value="1"/>
</dbReference>
<name>A0ABW6T080_9ACTN</name>
<gene>
    <name evidence="3" type="ORF">ACFYXI_27965</name>
</gene>
<dbReference type="EC" id="3.-.-.-" evidence="3"/>
<evidence type="ECO:0000259" key="2">
    <source>
        <dbReference type="Pfam" id="PF00144"/>
    </source>
</evidence>
<dbReference type="PANTHER" id="PTHR46825:SF8">
    <property type="entry name" value="BETA-LACTAMASE-RELATED"/>
    <property type="match status" value="1"/>
</dbReference>
<comment type="caution">
    <text evidence="3">The sequence shown here is derived from an EMBL/GenBank/DDBJ whole genome shotgun (WGS) entry which is preliminary data.</text>
</comment>
<dbReference type="RefSeq" id="WP_387415512.1">
    <property type="nucleotide sequence ID" value="NZ_JBIASD010000021.1"/>
</dbReference>